<dbReference type="Pfam" id="PF03259">
    <property type="entry name" value="Robl_LC7"/>
    <property type="match status" value="1"/>
</dbReference>
<evidence type="ECO:0000259" key="1">
    <source>
        <dbReference type="SMART" id="SM00960"/>
    </source>
</evidence>
<reference evidence="2 3" key="1">
    <citation type="submission" date="2018-03" db="EMBL/GenBank/DDBJ databases">
        <title>Genomic Encyclopedia of Type Strains, Phase III (KMG-III): the genomes of soil and plant-associated and newly described type strains.</title>
        <authorList>
            <person name="Whitman W."/>
        </authorList>
    </citation>
    <scope>NUCLEOTIDE SEQUENCE [LARGE SCALE GENOMIC DNA]</scope>
    <source>
        <strain evidence="2 3">CGMCC 4.7104</strain>
    </source>
</reference>
<dbReference type="SUPFAM" id="SSF103196">
    <property type="entry name" value="Roadblock/LC7 domain"/>
    <property type="match status" value="1"/>
</dbReference>
<dbReference type="RefSeq" id="WP_106241488.1">
    <property type="nucleotide sequence ID" value="NZ_CP109074.1"/>
</dbReference>
<dbReference type="AlphaFoldDB" id="A0A2T0MZL5"/>
<evidence type="ECO:0000313" key="2">
    <source>
        <dbReference type="EMBL" id="PRX64832.1"/>
    </source>
</evidence>
<dbReference type="OrthoDB" id="4568655at2"/>
<dbReference type="InterPro" id="IPR004942">
    <property type="entry name" value="Roadblock/LAMTOR2_dom"/>
</dbReference>
<dbReference type="SMART" id="SM00960">
    <property type="entry name" value="Robl_LC7"/>
    <property type="match status" value="1"/>
</dbReference>
<feature type="domain" description="Roadblock/LAMTOR2" evidence="1">
    <location>
        <begin position="22"/>
        <end position="114"/>
    </location>
</feature>
<dbReference type="Gene3D" id="3.30.450.30">
    <property type="entry name" value="Dynein light chain 2a, cytoplasmic"/>
    <property type="match status" value="1"/>
</dbReference>
<comment type="caution">
    <text evidence="2">The sequence shown here is derived from an EMBL/GenBank/DDBJ whole genome shotgun (WGS) entry which is preliminary data.</text>
</comment>
<proteinExistence type="predicted"/>
<accession>A0A2T0MZL5</accession>
<name>A0A2T0MZL5_9ACTN</name>
<dbReference type="InterPro" id="IPR053141">
    <property type="entry name" value="Mycobact_SerProt_Inhib_Rv3364c"/>
</dbReference>
<organism evidence="2 3">
    <name type="scientific">Nonomuraea fuscirosea</name>
    <dbReference type="NCBI Taxonomy" id="1291556"/>
    <lineage>
        <taxon>Bacteria</taxon>
        <taxon>Bacillati</taxon>
        <taxon>Actinomycetota</taxon>
        <taxon>Actinomycetes</taxon>
        <taxon>Streptosporangiales</taxon>
        <taxon>Streptosporangiaceae</taxon>
        <taxon>Nonomuraea</taxon>
    </lineage>
</organism>
<dbReference type="Proteomes" id="UP000238312">
    <property type="component" value="Unassembled WGS sequence"/>
</dbReference>
<dbReference type="EMBL" id="PVNG01000008">
    <property type="protein sequence ID" value="PRX64832.1"/>
    <property type="molecule type" value="Genomic_DNA"/>
</dbReference>
<evidence type="ECO:0000313" key="3">
    <source>
        <dbReference type="Proteomes" id="UP000238312"/>
    </source>
</evidence>
<dbReference type="PANTHER" id="PTHR36222:SF1">
    <property type="entry name" value="SERINE PROTEASE INHIBITOR RV3364C"/>
    <property type="match status" value="1"/>
</dbReference>
<gene>
    <name evidence="2" type="ORF">B0I32_108193</name>
</gene>
<keyword evidence="3" id="KW-1185">Reference proteome</keyword>
<sequence>MDAHSASGRVQAKGRPLPLDVSWVLSPLLALPGVASGVVLSRDGLILGGSANVTTESGERAAAMTSSVLGAARALCAGLSNGADDEVVDIVISAGSGYYYVAPAGDRAAIVVAATGGVNIGTLAYEVQLQVQKLIKALDEASAARTPGVRA</sequence>
<protein>
    <recommendedName>
        <fullName evidence="1">Roadblock/LAMTOR2 domain-containing protein</fullName>
    </recommendedName>
</protein>
<dbReference type="PANTHER" id="PTHR36222">
    <property type="entry name" value="SERINE PROTEASE INHIBITOR RV3364C"/>
    <property type="match status" value="1"/>
</dbReference>